<keyword evidence="6" id="KW-0833">Ubl conjugation pathway</keyword>
<dbReference type="Pfam" id="PF12906">
    <property type="entry name" value="RINGv"/>
    <property type="match status" value="1"/>
</dbReference>
<evidence type="ECO:0000256" key="4">
    <source>
        <dbReference type="ARBA" id="ARBA00022723"/>
    </source>
</evidence>
<reference evidence="11" key="1">
    <citation type="submission" date="2022-11" db="EMBL/GenBank/DDBJ databases">
        <authorList>
            <person name="Kikuchi T."/>
        </authorList>
    </citation>
    <scope>NUCLEOTIDE SEQUENCE</scope>
    <source>
        <strain evidence="11">PS1010</strain>
    </source>
</reference>
<evidence type="ECO:0000313" key="11">
    <source>
        <dbReference type="EMBL" id="CAI5441405.1"/>
    </source>
</evidence>
<comment type="caution">
    <text evidence="11">The sequence shown here is derived from an EMBL/GenBank/DDBJ whole genome shotgun (WGS) entry which is preliminary data.</text>
</comment>
<evidence type="ECO:0000256" key="1">
    <source>
        <dbReference type="ARBA" id="ARBA00004141"/>
    </source>
</evidence>
<dbReference type="SMART" id="SM00744">
    <property type="entry name" value="RINGv"/>
    <property type="match status" value="1"/>
</dbReference>
<keyword evidence="2" id="KW-0808">Transferase</keyword>
<dbReference type="EMBL" id="CANHGI010000002">
    <property type="protein sequence ID" value="CAI5441405.1"/>
    <property type="molecule type" value="Genomic_DNA"/>
</dbReference>
<evidence type="ECO:0000256" key="7">
    <source>
        <dbReference type="ARBA" id="ARBA00022833"/>
    </source>
</evidence>
<protein>
    <recommendedName>
        <fullName evidence="10">RING-CH-type domain-containing protein</fullName>
    </recommendedName>
</protein>
<dbReference type="GO" id="GO:0016020">
    <property type="term" value="C:membrane"/>
    <property type="evidence" value="ECO:0007669"/>
    <property type="project" value="UniProtKB-SubCell"/>
</dbReference>
<sequence length="211" mass="25245">MGLVLSVLSVVNEESERICKFCYGEEGEEKTWLHPCRCIGTLHWVHYTCFDLWMNRASAQQQLQCQTCRYVYRKSWVLKSLKDWKLPQLDLNTWQWLEILLDVYSTYKFVRGFIWTVEGRRSVFTQMVHFFFWRTFIMSDRRIAWYLALGRKCLTAAFQIDVQPYDERRLEESEDSSFSSESEEENDEIVAAFAHLAVVENREHIMNELAH</sequence>
<dbReference type="AlphaFoldDB" id="A0A9P1IAY6"/>
<comment type="subcellular location">
    <subcellularLocation>
        <location evidence="1">Membrane</location>
        <topology evidence="1">Multi-pass membrane protein</topology>
    </subcellularLocation>
</comment>
<dbReference type="GO" id="GO:0008270">
    <property type="term" value="F:zinc ion binding"/>
    <property type="evidence" value="ECO:0007669"/>
    <property type="project" value="UniProtKB-KW"/>
</dbReference>
<keyword evidence="7" id="KW-0862">Zinc</keyword>
<feature type="domain" description="RING-CH-type" evidence="10">
    <location>
        <begin position="11"/>
        <end position="75"/>
    </location>
</feature>
<dbReference type="Gene3D" id="3.30.40.10">
    <property type="entry name" value="Zinc/RING finger domain, C3HC4 (zinc finger)"/>
    <property type="match status" value="1"/>
</dbReference>
<keyword evidence="9" id="KW-0472">Membrane</keyword>
<dbReference type="SUPFAM" id="SSF57850">
    <property type="entry name" value="RING/U-box"/>
    <property type="match status" value="1"/>
</dbReference>
<evidence type="ECO:0000256" key="3">
    <source>
        <dbReference type="ARBA" id="ARBA00022692"/>
    </source>
</evidence>
<dbReference type="PANTHER" id="PTHR46065">
    <property type="entry name" value="E3 UBIQUITIN-PROTEIN LIGASE MARCH 2/3 FAMILY MEMBER"/>
    <property type="match status" value="1"/>
</dbReference>
<gene>
    <name evidence="11" type="ORF">CAMP_LOCUS4042</name>
</gene>
<name>A0A9P1IAY6_9PELO</name>
<evidence type="ECO:0000259" key="10">
    <source>
        <dbReference type="PROSITE" id="PS51292"/>
    </source>
</evidence>
<dbReference type="GO" id="GO:0016740">
    <property type="term" value="F:transferase activity"/>
    <property type="evidence" value="ECO:0007669"/>
    <property type="project" value="UniProtKB-KW"/>
</dbReference>
<dbReference type="Proteomes" id="UP001152747">
    <property type="component" value="Unassembled WGS sequence"/>
</dbReference>
<evidence type="ECO:0000256" key="2">
    <source>
        <dbReference type="ARBA" id="ARBA00022679"/>
    </source>
</evidence>
<keyword evidence="5" id="KW-0863">Zinc-finger</keyword>
<dbReference type="InterPro" id="IPR011016">
    <property type="entry name" value="Znf_RING-CH"/>
</dbReference>
<accession>A0A9P1IAY6</accession>
<evidence type="ECO:0000256" key="5">
    <source>
        <dbReference type="ARBA" id="ARBA00022771"/>
    </source>
</evidence>
<dbReference type="PROSITE" id="PS51292">
    <property type="entry name" value="ZF_RING_CH"/>
    <property type="match status" value="1"/>
</dbReference>
<dbReference type="PANTHER" id="PTHR46065:SF3">
    <property type="entry name" value="FI20425P1"/>
    <property type="match status" value="1"/>
</dbReference>
<evidence type="ECO:0000313" key="12">
    <source>
        <dbReference type="Proteomes" id="UP001152747"/>
    </source>
</evidence>
<dbReference type="OrthoDB" id="264354at2759"/>
<proteinExistence type="predicted"/>
<evidence type="ECO:0000256" key="9">
    <source>
        <dbReference type="ARBA" id="ARBA00023136"/>
    </source>
</evidence>
<keyword evidence="12" id="KW-1185">Reference proteome</keyword>
<organism evidence="11 12">
    <name type="scientific">Caenorhabditis angaria</name>
    <dbReference type="NCBI Taxonomy" id="860376"/>
    <lineage>
        <taxon>Eukaryota</taxon>
        <taxon>Metazoa</taxon>
        <taxon>Ecdysozoa</taxon>
        <taxon>Nematoda</taxon>
        <taxon>Chromadorea</taxon>
        <taxon>Rhabditida</taxon>
        <taxon>Rhabditina</taxon>
        <taxon>Rhabditomorpha</taxon>
        <taxon>Rhabditoidea</taxon>
        <taxon>Rhabditidae</taxon>
        <taxon>Peloderinae</taxon>
        <taxon>Caenorhabditis</taxon>
    </lineage>
</organism>
<keyword evidence="4" id="KW-0479">Metal-binding</keyword>
<keyword evidence="3" id="KW-0812">Transmembrane</keyword>
<evidence type="ECO:0000256" key="8">
    <source>
        <dbReference type="ARBA" id="ARBA00022989"/>
    </source>
</evidence>
<evidence type="ECO:0000256" key="6">
    <source>
        <dbReference type="ARBA" id="ARBA00022786"/>
    </source>
</evidence>
<keyword evidence="8" id="KW-1133">Transmembrane helix</keyword>
<dbReference type="InterPro" id="IPR013083">
    <property type="entry name" value="Znf_RING/FYVE/PHD"/>
</dbReference>